<dbReference type="InterPro" id="IPR023214">
    <property type="entry name" value="HAD_sf"/>
</dbReference>
<comment type="caution">
    <text evidence="1">The sequence shown here is derived from an EMBL/GenBank/DDBJ whole genome shotgun (WGS) entry which is preliminary data.</text>
</comment>
<accession>A0A444JDI9</accession>
<proteinExistence type="predicted"/>
<organism evidence="1 2">
    <name type="scientific">Candidatus Electrothrix marina</name>
    <dbReference type="NCBI Taxonomy" id="1859130"/>
    <lineage>
        <taxon>Bacteria</taxon>
        <taxon>Pseudomonadati</taxon>
        <taxon>Thermodesulfobacteriota</taxon>
        <taxon>Desulfobulbia</taxon>
        <taxon>Desulfobulbales</taxon>
        <taxon>Desulfobulbaceae</taxon>
        <taxon>Candidatus Electrothrix</taxon>
    </lineage>
</organism>
<dbReference type="GO" id="GO:0016787">
    <property type="term" value="F:hydrolase activity"/>
    <property type="evidence" value="ECO:0007669"/>
    <property type="project" value="UniProtKB-KW"/>
</dbReference>
<keyword evidence="1" id="KW-0378">Hydrolase</keyword>
<keyword evidence="2" id="KW-1185">Reference proteome</keyword>
<protein>
    <submittedName>
        <fullName evidence="1">Putative hydrolase, HAD superfamily</fullName>
    </submittedName>
</protein>
<dbReference type="InterPro" id="IPR036412">
    <property type="entry name" value="HAD-like_sf"/>
</dbReference>
<gene>
    <name evidence="1" type="ORF">VU01_11973</name>
</gene>
<evidence type="ECO:0000313" key="2">
    <source>
        <dbReference type="Proteomes" id="UP000288892"/>
    </source>
</evidence>
<dbReference type="AlphaFoldDB" id="A0A444JDI9"/>
<evidence type="ECO:0000313" key="1">
    <source>
        <dbReference type="EMBL" id="RWX51159.1"/>
    </source>
</evidence>
<dbReference type="Gene3D" id="1.10.150.400">
    <property type="match status" value="1"/>
</dbReference>
<dbReference type="Pfam" id="PF00702">
    <property type="entry name" value="Hydrolase"/>
    <property type="match status" value="1"/>
</dbReference>
<dbReference type="Proteomes" id="UP000288892">
    <property type="component" value="Unassembled WGS sequence"/>
</dbReference>
<dbReference type="SUPFAM" id="SSF56784">
    <property type="entry name" value="HAD-like"/>
    <property type="match status" value="1"/>
</dbReference>
<dbReference type="Gene3D" id="3.40.50.1000">
    <property type="entry name" value="HAD superfamily/HAD-like"/>
    <property type="match status" value="1"/>
</dbReference>
<name>A0A444JDI9_9BACT</name>
<sequence length="696" mass="80086">MMNMQQFYALDQLIKEGERISSHFDTVSFDLFDTLLIRRIHDPDLVKPAVARYISNRVNSRATAQGQGKTWTWQQVQKLRDTFEKEQRQETGQRFDDFEACYPDYMSRVITAVFGEQDDDRLLREVTDYELAVENSVLVPRQDLVNWLRKLKEQGKKILVVSDVYLPAAHLERLIEHAGFLDQVDAVVSSADSFLAKASGKAFPMLRERFDLSYERWLHVGDNPVSDGGRPAEQGIHALVLRDGLEKMRKSLAKRYHNYSLGLPFYRGRCLQQIMLPLEAENIPRHPLYVKGFNVFSPLLSAFVQGVAEHCLNAGIRRLYFFSREGWLFEQVWNRVIPKIYAGMENLPEISYLYVSRMALAPASCGHTGLDQEHADIVFLPPGNKDFRDVCRVFGLEADAFTNILTLHELHQETVLSPLHEDFLPENRLRFNEMLEEAAFQEEVKKQTRPAHQALQRYLEEQGFFAQPDVALVDIGWLGTIQRFLHRAVAHRADAPRCHGLLFGATRGIPYPTSPANSITGIVYDRDRFDLAASTILYNRDLFEEACRAPHPTLNGYRLIEKSTEDDAGYELVFRHEDDAVGQAEKEQDSFFAPLQEGILAGAEQYAAAAAILGYSLSDVKPWLNYLLVSRMAFPKTREIEEICQRHHLDDFHGQHKATKAAAAKELWRCSRLKLRWRPLLRTEFFLRLIKERLRS</sequence>
<reference evidence="1 2" key="1">
    <citation type="submission" date="2017-01" db="EMBL/GenBank/DDBJ databases">
        <title>The cable genome- insights into the physiology and evolution of filamentous bacteria capable of sulfide oxidation via long distance electron transfer.</title>
        <authorList>
            <person name="Schreiber L."/>
            <person name="Bjerg J.T."/>
            <person name="Boggild A."/>
            <person name="Van De Vossenberg J."/>
            <person name="Meysman F."/>
            <person name="Nielsen L.P."/>
            <person name="Schramm A."/>
            <person name="Kjeldsen K.U."/>
        </authorList>
    </citation>
    <scope>NUCLEOTIDE SEQUENCE [LARGE SCALE GENOMIC DNA]</scope>
    <source>
        <strain evidence="1">A5</strain>
    </source>
</reference>
<dbReference type="EMBL" id="MTKS01000197">
    <property type="protein sequence ID" value="RWX51159.1"/>
    <property type="molecule type" value="Genomic_DNA"/>
</dbReference>